<dbReference type="PROSITE" id="PS00028">
    <property type="entry name" value="ZINC_FINGER_C2H2_1"/>
    <property type="match status" value="1"/>
</dbReference>
<dbReference type="Proteomes" id="UP001566132">
    <property type="component" value="Unassembled WGS sequence"/>
</dbReference>
<dbReference type="AlphaFoldDB" id="A0ABD1E7J1"/>
<feature type="domain" description="ZAD" evidence="4">
    <location>
        <begin position="25"/>
        <end position="99"/>
    </location>
</feature>
<name>A0ABD1E7J1_HYPHA</name>
<sequence length="423" mass="49310">MIRLIDRTYGGPVFSLLVPMYFLEKLCRICVRPGAPLVHIDTLDFDLVRLSEKLESCANLVISKDVISSEICEKCVNKLRVSYHFLEMCKKSTKIIQGYLEKLKNNEEEEEEETAFENSELKVEIKKINHEELVRSPERKSSSLKRKQRITKGQRCSLLQQLLNRPRKERDKTTLLGHTSFDYDIGGLKGIIDFTKNYEFNFKLDRNSNIETTPLDKLQAFSRNFFRRDFSEFKTHVLNVIENQESIYSSDEEDYFSDNESNEVVKAEELTIEPDIKIKREISDDEDSQCPLDYLETSYDDDVDTYVKNEVHSDSENEHQTTRSCIKPEVEPNDAHVTAFNYKTSLDLGSSPAVKLLDRLVATYPISSKKVFSPSNVRCRTRDQPYINPTLKNQFLYRSFKCERCNRYFKSQGYLKAHTSKVH</sequence>
<feature type="binding site" evidence="2">
    <location>
        <position position="27"/>
    </location>
    <ligand>
        <name>Zn(2+)</name>
        <dbReference type="ChEBI" id="CHEBI:29105"/>
    </ligand>
</feature>
<dbReference type="InterPro" id="IPR012934">
    <property type="entry name" value="Znf_AD"/>
</dbReference>
<dbReference type="SMART" id="SM00868">
    <property type="entry name" value="zf-AD"/>
    <property type="match status" value="1"/>
</dbReference>
<feature type="domain" description="C2H2-type" evidence="3">
    <location>
        <begin position="400"/>
        <end position="423"/>
    </location>
</feature>
<dbReference type="PROSITE" id="PS50157">
    <property type="entry name" value="ZINC_FINGER_C2H2_2"/>
    <property type="match status" value="1"/>
</dbReference>
<evidence type="ECO:0000259" key="3">
    <source>
        <dbReference type="PROSITE" id="PS50157"/>
    </source>
</evidence>
<comment type="caution">
    <text evidence="5">The sequence shown here is derived from an EMBL/GenBank/DDBJ whole genome shotgun (WGS) entry which is preliminary data.</text>
</comment>
<dbReference type="EMBL" id="JBDJPC010000010">
    <property type="protein sequence ID" value="KAL1490623.1"/>
    <property type="molecule type" value="Genomic_DNA"/>
</dbReference>
<evidence type="ECO:0000256" key="1">
    <source>
        <dbReference type="PROSITE-ProRule" id="PRU00042"/>
    </source>
</evidence>
<gene>
    <name evidence="5" type="ORF">ABEB36_013285</name>
</gene>
<dbReference type="InterPro" id="IPR013087">
    <property type="entry name" value="Znf_C2H2_type"/>
</dbReference>
<feature type="binding site" evidence="2">
    <location>
        <position position="75"/>
    </location>
    <ligand>
        <name>Zn(2+)</name>
        <dbReference type="ChEBI" id="CHEBI:29105"/>
    </ligand>
</feature>
<dbReference type="GO" id="GO:0008270">
    <property type="term" value="F:zinc ion binding"/>
    <property type="evidence" value="ECO:0007669"/>
    <property type="project" value="UniProtKB-UniRule"/>
</dbReference>
<feature type="binding site" evidence="2">
    <location>
        <position position="30"/>
    </location>
    <ligand>
        <name>Zn(2+)</name>
        <dbReference type="ChEBI" id="CHEBI:29105"/>
    </ligand>
</feature>
<keyword evidence="6" id="KW-1185">Reference proteome</keyword>
<evidence type="ECO:0000313" key="6">
    <source>
        <dbReference type="Proteomes" id="UP001566132"/>
    </source>
</evidence>
<dbReference type="PROSITE" id="PS51915">
    <property type="entry name" value="ZAD"/>
    <property type="match status" value="1"/>
</dbReference>
<protein>
    <recommendedName>
        <fullName evidence="7">ZAD domain-containing protein</fullName>
    </recommendedName>
</protein>
<keyword evidence="2" id="KW-0862">Zinc</keyword>
<keyword evidence="2" id="KW-0479">Metal-binding</keyword>
<evidence type="ECO:0000259" key="4">
    <source>
        <dbReference type="PROSITE" id="PS51915"/>
    </source>
</evidence>
<proteinExistence type="predicted"/>
<evidence type="ECO:0000313" key="5">
    <source>
        <dbReference type="EMBL" id="KAL1490623.1"/>
    </source>
</evidence>
<dbReference type="SUPFAM" id="SSF57716">
    <property type="entry name" value="Glucocorticoid receptor-like (DNA-binding domain)"/>
    <property type="match status" value="1"/>
</dbReference>
<organism evidence="5 6">
    <name type="scientific">Hypothenemus hampei</name>
    <name type="common">Coffee berry borer</name>
    <dbReference type="NCBI Taxonomy" id="57062"/>
    <lineage>
        <taxon>Eukaryota</taxon>
        <taxon>Metazoa</taxon>
        <taxon>Ecdysozoa</taxon>
        <taxon>Arthropoda</taxon>
        <taxon>Hexapoda</taxon>
        <taxon>Insecta</taxon>
        <taxon>Pterygota</taxon>
        <taxon>Neoptera</taxon>
        <taxon>Endopterygota</taxon>
        <taxon>Coleoptera</taxon>
        <taxon>Polyphaga</taxon>
        <taxon>Cucujiformia</taxon>
        <taxon>Curculionidae</taxon>
        <taxon>Scolytinae</taxon>
        <taxon>Hypothenemus</taxon>
    </lineage>
</organism>
<feature type="binding site" evidence="2">
    <location>
        <position position="72"/>
    </location>
    <ligand>
        <name>Zn(2+)</name>
        <dbReference type="ChEBI" id="CHEBI:29105"/>
    </ligand>
</feature>
<dbReference type="Pfam" id="PF07776">
    <property type="entry name" value="zf-AD"/>
    <property type="match status" value="1"/>
</dbReference>
<reference evidence="5 6" key="1">
    <citation type="submission" date="2024-05" db="EMBL/GenBank/DDBJ databases">
        <title>Genetic variation in Jamaican populations of the coffee berry borer (Hypothenemus hampei).</title>
        <authorList>
            <person name="Errbii M."/>
            <person name="Myrie A."/>
        </authorList>
    </citation>
    <scope>NUCLEOTIDE SEQUENCE [LARGE SCALE GENOMIC DNA]</scope>
    <source>
        <strain evidence="5">JA-Hopewell-2020-01-JO</strain>
        <tissue evidence="5">Whole body</tissue>
    </source>
</reference>
<evidence type="ECO:0000256" key="2">
    <source>
        <dbReference type="PROSITE-ProRule" id="PRU01263"/>
    </source>
</evidence>
<keyword evidence="1" id="KW-0863">Zinc-finger</keyword>
<evidence type="ECO:0008006" key="7">
    <source>
        <dbReference type="Google" id="ProtNLM"/>
    </source>
</evidence>
<accession>A0ABD1E7J1</accession>